<accession>A0A7J3Z689</accession>
<dbReference type="AlphaFoldDB" id="A0A7J3Z689"/>
<name>A0A7J3Z689_9CREN</name>
<dbReference type="EMBL" id="DRYQ01000049">
    <property type="protein sequence ID" value="HHQ50349.1"/>
    <property type="molecule type" value="Genomic_DNA"/>
</dbReference>
<protein>
    <recommendedName>
        <fullName evidence="2">Glutaredoxin</fullName>
    </recommendedName>
</protein>
<organism evidence="1">
    <name type="scientific">Ignisphaera aggregans</name>
    <dbReference type="NCBI Taxonomy" id="334771"/>
    <lineage>
        <taxon>Archaea</taxon>
        <taxon>Thermoproteota</taxon>
        <taxon>Thermoprotei</taxon>
        <taxon>Desulfurococcales</taxon>
        <taxon>Desulfurococcaceae</taxon>
        <taxon>Ignisphaera</taxon>
    </lineage>
</organism>
<proteinExistence type="predicted"/>
<evidence type="ECO:0000313" key="1">
    <source>
        <dbReference type="EMBL" id="HHQ50349.1"/>
    </source>
</evidence>
<evidence type="ECO:0008006" key="2">
    <source>
        <dbReference type="Google" id="ProtNLM"/>
    </source>
</evidence>
<reference evidence="1" key="1">
    <citation type="journal article" date="2020" name="mSystems">
        <title>Genome- and Community-Level Interaction Insights into Carbon Utilization and Element Cycling Functions of Hydrothermarchaeota in Hydrothermal Sediment.</title>
        <authorList>
            <person name="Zhou Z."/>
            <person name="Liu Y."/>
            <person name="Xu W."/>
            <person name="Pan J."/>
            <person name="Luo Z.H."/>
            <person name="Li M."/>
        </authorList>
    </citation>
    <scope>NUCLEOTIDE SEQUENCE [LARGE SCALE GENOMIC DNA]</scope>
    <source>
        <strain evidence="1">SpSt-1105</strain>
    </source>
</reference>
<dbReference type="Gene3D" id="3.40.30.10">
    <property type="entry name" value="Glutaredoxin"/>
    <property type="match status" value="1"/>
</dbReference>
<comment type="caution">
    <text evidence="1">The sequence shown here is derived from an EMBL/GenBank/DDBJ whole genome shotgun (WGS) entry which is preliminary data.</text>
</comment>
<sequence length="98" mass="11102">MSRATVFENVKDLKTLLKLINMYRKVLIGGEGCYECEALYAMAESCIDAYIKLSHDVEDELIEYLFNTGVWGIPFIAINGKIIYDPSLDNLKTLLCSE</sequence>
<gene>
    <name evidence="1" type="ORF">ENM66_03250</name>
</gene>